<dbReference type="SUPFAM" id="SSF69318">
    <property type="entry name" value="Integrin alpha N-terminal domain"/>
    <property type="match status" value="1"/>
</dbReference>
<dbReference type="AlphaFoldDB" id="A0A0S7WWC1"/>
<comment type="caution">
    <text evidence="2">The sequence shown here is derived from an EMBL/GenBank/DDBJ whole genome shotgun (WGS) entry which is preliminary data.</text>
</comment>
<dbReference type="InterPro" id="IPR012334">
    <property type="entry name" value="Pectin_lyas_fold"/>
</dbReference>
<dbReference type="Gene3D" id="2.160.20.10">
    <property type="entry name" value="Single-stranded right-handed beta-helix, Pectin lyase-like"/>
    <property type="match status" value="1"/>
</dbReference>
<dbReference type="InterPro" id="IPR028994">
    <property type="entry name" value="Integrin_alpha_N"/>
</dbReference>
<dbReference type="PANTHER" id="PTHR46580">
    <property type="entry name" value="SENSOR KINASE-RELATED"/>
    <property type="match status" value="1"/>
</dbReference>
<evidence type="ECO:0000256" key="1">
    <source>
        <dbReference type="ARBA" id="ARBA00022729"/>
    </source>
</evidence>
<proteinExistence type="predicted"/>
<sequence length="866" mass="90755">MTLSTRNVMVGLAAGLAVLALWASGMGTVIHVPGDYPTIQQGIDAAAGGDTVLVGDGVYTGPENKNLDFGGKALRVTSELGPAATAIDCENDGRGFYFHTGEDSLSVVEGFTIRNGYVGTLGGGIYCLGASPSIVRTVIIGCQSDAGGAIACESASPLIEGSTMSENDGGLNGGGALFCWQGSFPIVSNSILWGNMPDEIAVVNGNPAVRYSDVAGGRAGVGNIACDPLFVNVLAGDYSLSYDSPCLDSGDPLAGVPDGGGDRLDMGAFEHLIPYNDLALSFTNTPDSVAQGSRVSWDVSFTNPLSIPVTVDVWFDVSSQIRCAIIMEYRDVTVPPQTTHNRTLSLPVPNAAPLGQYTIHGRVGVMDMIDGGVYDAENFIVEILEGHALSYVESSSGLGYPQLEAGRTELEMGDVDGDGHPDIVSIGDHGSPYINTNEHGIMVWFGDGTGTWSVYQNGNFGYGGVALGDVNNDGLMDVGYAMHHNYSGNDFGDQLIEVALGDGTGQNWQPWDDGLATNGETWGMFGTDFADVDNDGDLDLVSNSFGAGSGVHVYLNQGDGTWVQSFGFLEGNSTDDIVFGDVNGDGNADFAAAHEYGTVYLGDGAGNYVLADGNLPPPGWVGRFGPDLGDVNNDGGDDLSYCDGSGGVHVWLWAGDTTWTDVSAGLPAGGPYETTQLFDMDVDGNVDVLAFGEGLVTVWRGDGVGGWVQATQFTLPNPGYFAAFRVGVDADHNGYPDIVLVDEEGSWINRTNHLRFFKEASSPQSLSVRPTYPRGGEVFIIGSVRFIDWVSGVPGQEALAVKLELSTDGPGGPWTTIADGLPNNGRYQWTVAGNQSLDCYIQYTVVAGQDTATAVTAMPFTIASAD</sequence>
<dbReference type="PATRIC" id="fig|1703770.3.peg.19"/>
<keyword evidence="1" id="KW-0732">Signal</keyword>
<protein>
    <recommendedName>
        <fullName evidence="4">Right handed beta helix domain-containing protein</fullName>
    </recommendedName>
</protein>
<dbReference type="EMBL" id="LIZS01000001">
    <property type="protein sequence ID" value="KPJ54470.1"/>
    <property type="molecule type" value="Genomic_DNA"/>
</dbReference>
<evidence type="ECO:0000313" key="2">
    <source>
        <dbReference type="EMBL" id="KPJ54470.1"/>
    </source>
</evidence>
<dbReference type="STRING" id="1703770.AMJ39_00085"/>
<dbReference type="InterPro" id="IPR011050">
    <property type="entry name" value="Pectin_lyase_fold/virulence"/>
</dbReference>
<dbReference type="InterPro" id="IPR013517">
    <property type="entry name" value="FG-GAP"/>
</dbReference>
<evidence type="ECO:0000313" key="3">
    <source>
        <dbReference type="Proteomes" id="UP000052008"/>
    </source>
</evidence>
<name>A0A0S7WWC1_UNCT6</name>
<organism evidence="2 3">
    <name type="scientific">candidate division TA06 bacterium DG_24</name>
    <dbReference type="NCBI Taxonomy" id="1703770"/>
    <lineage>
        <taxon>Bacteria</taxon>
        <taxon>Bacteria division TA06</taxon>
    </lineage>
</organism>
<gene>
    <name evidence="2" type="ORF">AMJ39_00085</name>
</gene>
<dbReference type="SUPFAM" id="SSF51126">
    <property type="entry name" value="Pectin lyase-like"/>
    <property type="match status" value="1"/>
</dbReference>
<accession>A0A0S7WWC1</accession>
<dbReference type="Gene3D" id="2.130.10.130">
    <property type="entry name" value="Integrin alpha, N-terminal"/>
    <property type="match status" value="1"/>
</dbReference>
<evidence type="ECO:0008006" key="4">
    <source>
        <dbReference type="Google" id="ProtNLM"/>
    </source>
</evidence>
<dbReference type="Proteomes" id="UP000052008">
    <property type="component" value="Unassembled WGS sequence"/>
</dbReference>
<dbReference type="Pfam" id="PF13517">
    <property type="entry name" value="FG-GAP_3"/>
    <property type="match status" value="3"/>
</dbReference>
<reference evidence="2 3" key="1">
    <citation type="journal article" date="2015" name="Microbiome">
        <title>Genomic resolution of linkages in carbon, nitrogen, and sulfur cycling among widespread estuary sediment bacteria.</title>
        <authorList>
            <person name="Baker B.J."/>
            <person name="Lazar C.S."/>
            <person name="Teske A.P."/>
            <person name="Dick G.J."/>
        </authorList>
    </citation>
    <scope>NUCLEOTIDE SEQUENCE [LARGE SCALE GENOMIC DNA]</scope>
    <source>
        <strain evidence="2">DG_24</strain>
    </source>
</reference>